<protein>
    <submittedName>
        <fullName evidence="2">Uncharacterized protein</fullName>
    </submittedName>
</protein>
<comment type="caution">
    <text evidence="2">The sequence shown here is derived from an EMBL/GenBank/DDBJ whole genome shotgun (WGS) entry which is preliminary data.</text>
</comment>
<reference evidence="2 3" key="1">
    <citation type="submission" date="2023-01" db="EMBL/GenBank/DDBJ databases">
        <title>Analysis of 21 Apiospora genomes using comparative genomics revels a genus with tremendous synthesis potential of carbohydrate active enzymes and secondary metabolites.</title>
        <authorList>
            <person name="Sorensen T."/>
        </authorList>
    </citation>
    <scope>NUCLEOTIDE SEQUENCE [LARGE SCALE GENOMIC DNA]</scope>
    <source>
        <strain evidence="2 3">CBS 135458</strain>
    </source>
</reference>
<dbReference type="GeneID" id="92087776"/>
<dbReference type="Proteomes" id="UP001480595">
    <property type="component" value="Unassembled WGS sequence"/>
</dbReference>
<keyword evidence="3" id="KW-1185">Reference proteome</keyword>
<feature type="region of interest" description="Disordered" evidence="1">
    <location>
        <begin position="60"/>
        <end position="149"/>
    </location>
</feature>
<gene>
    <name evidence="2" type="ORF">PG994_003304</name>
</gene>
<dbReference type="RefSeq" id="XP_066718991.1">
    <property type="nucleotide sequence ID" value="XM_066854713.1"/>
</dbReference>
<evidence type="ECO:0000313" key="2">
    <source>
        <dbReference type="EMBL" id="KAK8076032.1"/>
    </source>
</evidence>
<name>A0ABR1VXW3_9PEZI</name>
<organism evidence="2 3">
    <name type="scientific">Apiospora phragmitis</name>
    <dbReference type="NCBI Taxonomy" id="2905665"/>
    <lineage>
        <taxon>Eukaryota</taxon>
        <taxon>Fungi</taxon>
        <taxon>Dikarya</taxon>
        <taxon>Ascomycota</taxon>
        <taxon>Pezizomycotina</taxon>
        <taxon>Sordariomycetes</taxon>
        <taxon>Xylariomycetidae</taxon>
        <taxon>Amphisphaeriales</taxon>
        <taxon>Apiosporaceae</taxon>
        <taxon>Apiospora</taxon>
    </lineage>
</organism>
<proteinExistence type="predicted"/>
<evidence type="ECO:0000256" key="1">
    <source>
        <dbReference type="SAM" id="MobiDB-lite"/>
    </source>
</evidence>
<feature type="compositionally biased region" description="Low complexity" evidence="1">
    <location>
        <begin position="93"/>
        <end position="115"/>
    </location>
</feature>
<feature type="compositionally biased region" description="Low complexity" evidence="1">
    <location>
        <begin position="139"/>
        <end position="149"/>
    </location>
</feature>
<accession>A0ABR1VXW3</accession>
<evidence type="ECO:0000313" key="3">
    <source>
        <dbReference type="Proteomes" id="UP001480595"/>
    </source>
</evidence>
<sequence>MILFANGGMSYMLQGPGLQSNLSAVYAHPLACGKQAVPPIVPTAAALGTPMVGYEPYGVTIKPPPPLPETRHNPNDPPFNQQPAGGVLEVTGSSQAAATSQPSPASAFSSTAHASEWGAPRQNVHHHPENSRSAIPTAQQKKQYHQYQKQLHERGLVEIKAAATAAAAEATAIATTKATATSPPEEEQNVDRMMAQDMSTAKKELAQMRVYLQNVARQQRMMVDDTLNRWTRSG</sequence>
<dbReference type="EMBL" id="JAQQWL010000004">
    <property type="protein sequence ID" value="KAK8076032.1"/>
    <property type="molecule type" value="Genomic_DNA"/>
</dbReference>